<evidence type="ECO:0000313" key="2">
    <source>
        <dbReference type="EMBL" id="THU87878.1"/>
    </source>
</evidence>
<reference evidence="2 3" key="1">
    <citation type="journal article" date="2019" name="Nat. Ecol. Evol.">
        <title>Megaphylogeny resolves global patterns of mushroom evolution.</title>
        <authorList>
            <person name="Varga T."/>
            <person name="Krizsan K."/>
            <person name="Foldi C."/>
            <person name="Dima B."/>
            <person name="Sanchez-Garcia M."/>
            <person name="Sanchez-Ramirez S."/>
            <person name="Szollosi G.J."/>
            <person name="Szarkandi J.G."/>
            <person name="Papp V."/>
            <person name="Albert L."/>
            <person name="Andreopoulos W."/>
            <person name="Angelini C."/>
            <person name="Antonin V."/>
            <person name="Barry K.W."/>
            <person name="Bougher N.L."/>
            <person name="Buchanan P."/>
            <person name="Buyck B."/>
            <person name="Bense V."/>
            <person name="Catcheside P."/>
            <person name="Chovatia M."/>
            <person name="Cooper J."/>
            <person name="Damon W."/>
            <person name="Desjardin D."/>
            <person name="Finy P."/>
            <person name="Geml J."/>
            <person name="Haridas S."/>
            <person name="Hughes K."/>
            <person name="Justo A."/>
            <person name="Karasinski D."/>
            <person name="Kautmanova I."/>
            <person name="Kiss B."/>
            <person name="Kocsube S."/>
            <person name="Kotiranta H."/>
            <person name="LaButti K.M."/>
            <person name="Lechner B.E."/>
            <person name="Liimatainen K."/>
            <person name="Lipzen A."/>
            <person name="Lukacs Z."/>
            <person name="Mihaltcheva S."/>
            <person name="Morgado L.N."/>
            <person name="Niskanen T."/>
            <person name="Noordeloos M.E."/>
            <person name="Ohm R.A."/>
            <person name="Ortiz-Santana B."/>
            <person name="Ovrebo C."/>
            <person name="Racz N."/>
            <person name="Riley R."/>
            <person name="Savchenko A."/>
            <person name="Shiryaev A."/>
            <person name="Soop K."/>
            <person name="Spirin V."/>
            <person name="Szebenyi C."/>
            <person name="Tomsovsky M."/>
            <person name="Tulloss R.E."/>
            <person name="Uehling J."/>
            <person name="Grigoriev I.V."/>
            <person name="Vagvolgyi C."/>
            <person name="Papp T."/>
            <person name="Martin F.M."/>
            <person name="Miettinen O."/>
            <person name="Hibbett D.S."/>
            <person name="Nagy L.G."/>
        </authorList>
    </citation>
    <scope>NUCLEOTIDE SEQUENCE [LARGE SCALE GENOMIC DNA]</scope>
    <source>
        <strain evidence="2 3">CBS 962.96</strain>
    </source>
</reference>
<gene>
    <name evidence="2" type="ORF">K435DRAFT_842364</name>
</gene>
<feature type="compositionally biased region" description="Basic and acidic residues" evidence="1">
    <location>
        <begin position="862"/>
        <end position="878"/>
    </location>
</feature>
<proteinExistence type="predicted"/>
<dbReference type="EMBL" id="ML179431">
    <property type="protein sequence ID" value="THU87878.1"/>
    <property type="molecule type" value="Genomic_DNA"/>
</dbReference>
<dbReference type="OrthoDB" id="2393824at2759"/>
<protein>
    <submittedName>
        <fullName evidence="2">Uncharacterized protein</fullName>
    </submittedName>
</protein>
<name>A0A4S8LH38_DENBC</name>
<organism evidence="2 3">
    <name type="scientific">Dendrothele bispora (strain CBS 962.96)</name>
    <dbReference type="NCBI Taxonomy" id="1314807"/>
    <lineage>
        <taxon>Eukaryota</taxon>
        <taxon>Fungi</taxon>
        <taxon>Dikarya</taxon>
        <taxon>Basidiomycota</taxon>
        <taxon>Agaricomycotina</taxon>
        <taxon>Agaricomycetes</taxon>
        <taxon>Agaricomycetidae</taxon>
        <taxon>Agaricales</taxon>
        <taxon>Agaricales incertae sedis</taxon>
        <taxon>Dendrothele</taxon>
    </lineage>
</organism>
<keyword evidence="3" id="KW-1185">Reference proteome</keyword>
<evidence type="ECO:0000313" key="3">
    <source>
        <dbReference type="Proteomes" id="UP000297245"/>
    </source>
</evidence>
<dbReference type="Proteomes" id="UP000297245">
    <property type="component" value="Unassembled WGS sequence"/>
</dbReference>
<feature type="region of interest" description="Disordered" evidence="1">
    <location>
        <begin position="828"/>
        <end position="893"/>
    </location>
</feature>
<dbReference type="AlphaFoldDB" id="A0A4S8LH38"/>
<accession>A0A4S8LH38</accession>
<feature type="compositionally biased region" description="Basic and acidic residues" evidence="1">
    <location>
        <begin position="831"/>
        <end position="851"/>
    </location>
</feature>
<sequence length="893" mass="102578">MLKKNWDITKHWFNAALLARIVLFEQFLSIADRHGISLGIEMRKRWVLAQILPQHVFQTDEIDPLNSLTQHIGKCATTDDIEAALDVYWRNIAELLHKLEPSLKSDDRNPRLFVVIDEAQDGITQLPEAFMSGSQATEKFRTKRPVLRQLVFTLTSAFDRVRGFLNTTYVVTGTGISKEMLEEAISSVYFKQRRTIFVTIYNTGGFDSEIDQQNYIASYLGGDFPESEIGKYLCPRMWHWLQGRYRFTAEYLALLIEDGLRRPHLLLNEYVSSFGGFHPTDSGTLLEENVEHDGSRLPSFTFSFLPLNFDKLKEAREASVKLNTIAKAAYPYFMRSMTGNDIDLGKDERIFIECGVARWQYSTKKRKFDCKIKEPLVLLTAMVRLSLEDGIPLYQHLVDDIDKNVSFRNRNGFEAYLAYFFARAFGNEARLGAVFDLQYSVGEALANHNATLVSLYRGGDDYPLEEEAVLLFSDQNGERNSNTVGFVRDSGSVDIPGCLAEHANDTASVERWLRHRTHTAFCYPTIKMGPDLIFVLKLTSPNDEVRYLWVAVQVKWYRAEQSPNLKKDELEDAIRSVTPGYYFLEQGDVEEDQLKDHDTLPKEKGNRERLEYRNNVLKAMDDLADREPLAGPHSVLRVVASFPQGSNFQLVPEARYFDTHPLASLNRNYLMTRLENITPRRFLAEIYERDRNMRLKNPDSIIPPINKKQIQRLSRVVAWGKDMSKLDVKAATMTELQDQIDRIRAFRSWEWIPCKSWRIDTKGKLVLSEFVYDLLQDRYTFTDDEEKNEVVIKRRGEIIPVLLKKNDKYEKYAHALIDLASEAGEDLTEYESMKEGRLSTGEPRGDVKTEDMTPGAAGVAQNDKEIKDTGIPEGKTYEASKVTHLGKRRTRPG</sequence>
<evidence type="ECO:0000256" key="1">
    <source>
        <dbReference type="SAM" id="MobiDB-lite"/>
    </source>
</evidence>
<feature type="compositionally biased region" description="Basic residues" evidence="1">
    <location>
        <begin position="884"/>
        <end position="893"/>
    </location>
</feature>